<dbReference type="InterPro" id="IPR009057">
    <property type="entry name" value="Homeodomain-like_sf"/>
</dbReference>
<dbReference type="InterPro" id="IPR036047">
    <property type="entry name" value="F-box-like_dom_sf"/>
</dbReference>
<reference evidence="4 5" key="1">
    <citation type="submission" date="2015-12" db="EMBL/GenBank/DDBJ databases">
        <title>The genome of Folsomia candida.</title>
        <authorList>
            <person name="Faddeeva A."/>
            <person name="Derks M.F."/>
            <person name="Anvar Y."/>
            <person name="Smit S."/>
            <person name="Van Straalen N."/>
            <person name="Roelofs D."/>
        </authorList>
    </citation>
    <scope>NUCLEOTIDE SEQUENCE [LARGE SCALE GENOMIC DNA]</scope>
    <source>
        <strain evidence="4 5">VU population</strain>
        <tissue evidence="4">Whole body</tissue>
    </source>
</reference>
<dbReference type="InterPro" id="IPR038717">
    <property type="entry name" value="Tc1-like_DDE_dom"/>
</dbReference>
<dbReference type="GO" id="GO:0003677">
    <property type="term" value="F:DNA binding"/>
    <property type="evidence" value="ECO:0007669"/>
    <property type="project" value="InterPro"/>
</dbReference>
<dbReference type="EMBL" id="LNIX01000004">
    <property type="protein sequence ID" value="OXA55810.1"/>
    <property type="molecule type" value="Genomic_DNA"/>
</dbReference>
<evidence type="ECO:0000259" key="2">
    <source>
        <dbReference type="Pfam" id="PF01498"/>
    </source>
</evidence>
<sequence>MSKVRTETTIQQRALIIQAWEGDENGSKTPKEISDFFKLNYKTVWRIIDRYRKTKTICNTPGRGRKSIFNTREKRSILKTVKKASPKTIRRILNEDGLKNFRAKKKPFISKRNIKKRMDFAKEHIHKDQSFWNKVLWSDESKFNVFGSDGRIRVWRKTNEALKMKNLNPTVKHGGGSVMVWGCFSSAGPGNMEFVETTMNQRIYQDILNGNVKSSAAKLALGRRYIFQQDNDPKHTAKSTWAFFKKNKMTVLDWPAQSPDLNPIEHLWDHIEREIRKTPIPNKTELQKRIIEAWNATSPEVTGHLVDSMNRRCTAVFSHILSYLPVSTLKNARLVCTHWDEQVFPILRMKSAIGFETRFHRDDMTTPSHQFLRYVHVMRNVSPWPNWKIWYPQLPTGYEWYERKWTVKYIQDLNWFLHPSRGHHVKSLSLHSFLNSNRDYWLFLKPITQLKDTLEELRLDIEIKILDQYGNETKYHLDDPIIFKILKKFSLSLTPREFPRVLNNLELAAPWMKNWADAIQRVESISTRGCAFLGSRFAQELQNNAESYQNLKDIRLTCEPSLALNFLAELTTQTVTNLTLTIPLEVRDLPDFENLLKKFAPSLELLCFLVSTKRFGAIVLNLPCLPRLKKLDFYFALFRDIRTSEIGENQFHTINHVARFRLSFPPPRFGGDDLSIEYERHLPSIRGIVVKPKFYVGPAEFWDTYSDLFDSLLPKEEGQTCQTLQCLEIPTWDGKIGGVFLQAGRDGKIGWPTWNWHGYHQAGRLPKVFPNVRNEWMNELLEMGTI</sequence>
<gene>
    <name evidence="4" type="ORF">Fcan01_08814</name>
</gene>
<dbReference type="Pfam" id="PF01498">
    <property type="entry name" value="HTH_Tnp_Tc3_2"/>
    <property type="match status" value="1"/>
</dbReference>
<dbReference type="SUPFAM" id="SSF46689">
    <property type="entry name" value="Homeodomain-like"/>
    <property type="match status" value="1"/>
</dbReference>
<dbReference type="SUPFAM" id="SSF81383">
    <property type="entry name" value="F-box domain"/>
    <property type="match status" value="1"/>
</dbReference>
<dbReference type="Proteomes" id="UP000198287">
    <property type="component" value="Unassembled WGS sequence"/>
</dbReference>
<comment type="subcellular location">
    <subcellularLocation>
        <location evidence="1">Nucleus</location>
    </subcellularLocation>
</comment>
<keyword evidence="5" id="KW-1185">Reference proteome</keyword>
<dbReference type="Gene3D" id="1.10.10.10">
    <property type="entry name" value="Winged helix-like DNA-binding domain superfamily/Winged helix DNA-binding domain"/>
    <property type="match status" value="1"/>
</dbReference>
<evidence type="ECO:0000259" key="3">
    <source>
        <dbReference type="Pfam" id="PF13358"/>
    </source>
</evidence>
<accession>A0A226EEJ7</accession>
<dbReference type="GO" id="GO:0005634">
    <property type="term" value="C:nucleus"/>
    <property type="evidence" value="ECO:0007669"/>
    <property type="project" value="UniProtKB-SubCell"/>
</dbReference>
<evidence type="ECO:0000313" key="4">
    <source>
        <dbReference type="EMBL" id="OXA55810.1"/>
    </source>
</evidence>
<dbReference type="Pfam" id="PF13358">
    <property type="entry name" value="DDE_3"/>
    <property type="match status" value="1"/>
</dbReference>
<organism evidence="4 5">
    <name type="scientific">Folsomia candida</name>
    <name type="common">Springtail</name>
    <dbReference type="NCBI Taxonomy" id="158441"/>
    <lineage>
        <taxon>Eukaryota</taxon>
        <taxon>Metazoa</taxon>
        <taxon>Ecdysozoa</taxon>
        <taxon>Arthropoda</taxon>
        <taxon>Hexapoda</taxon>
        <taxon>Collembola</taxon>
        <taxon>Entomobryomorpha</taxon>
        <taxon>Isotomoidea</taxon>
        <taxon>Isotomidae</taxon>
        <taxon>Proisotominae</taxon>
        <taxon>Folsomia</taxon>
    </lineage>
</organism>
<dbReference type="AlphaFoldDB" id="A0A226EEJ7"/>
<protein>
    <submittedName>
        <fullName evidence="4">Transposable element Tc1 transposase</fullName>
    </submittedName>
</protein>
<dbReference type="InterPro" id="IPR052338">
    <property type="entry name" value="Transposase_5"/>
</dbReference>
<dbReference type="InterPro" id="IPR036397">
    <property type="entry name" value="RNaseH_sf"/>
</dbReference>
<dbReference type="InterPro" id="IPR036388">
    <property type="entry name" value="WH-like_DNA-bd_sf"/>
</dbReference>
<evidence type="ECO:0000313" key="5">
    <source>
        <dbReference type="Proteomes" id="UP000198287"/>
    </source>
</evidence>
<dbReference type="InterPro" id="IPR002492">
    <property type="entry name" value="Transposase_Tc1-like"/>
</dbReference>
<feature type="domain" description="Transposase Tc1-like" evidence="2">
    <location>
        <begin position="82"/>
        <end position="125"/>
    </location>
</feature>
<proteinExistence type="predicted"/>
<name>A0A226EEJ7_FOLCA</name>
<dbReference type="PANTHER" id="PTHR23022">
    <property type="entry name" value="TRANSPOSABLE ELEMENT-RELATED"/>
    <property type="match status" value="1"/>
</dbReference>
<dbReference type="CDD" id="cd09917">
    <property type="entry name" value="F-box_SF"/>
    <property type="match status" value="1"/>
</dbReference>
<evidence type="ECO:0000256" key="1">
    <source>
        <dbReference type="ARBA" id="ARBA00004123"/>
    </source>
</evidence>
<dbReference type="GO" id="GO:0006313">
    <property type="term" value="P:DNA transposition"/>
    <property type="evidence" value="ECO:0007669"/>
    <property type="project" value="InterPro"/>
</dbReference>
<dbReference type="PANTHER" id="PTHR23022:SF135">
    <property type="entry name" value="SI:DKEY-77F5.3"/>
    <property type="match status" value="1"/>
</dbReference>
<dbReference type="GO" id="GO:0015074">
    <property type="term" value="P:DNA integration"/>
    <property type="evidence" value="ECO:0007669"/>
    <property type="project" value="InterPro"/>
</dbReference>
<dbReference type="Gene3D" id="3.30.420.10">
    <property type="entry name" value="Ribonuclease H-like superfamily/Ribonuclease H"/>
    <property type="match status" value="1"/>
</dbReference>
<comment type="caution">
    <text evidence="4">The sequence shown here is derived from an EMBL/GenBank/DDBJ whole genome shotgun (WGS) entry which is preliminary data.</text>
</comment>
<dbReference type="STRING" id="158441.A0A226EEJ7"/>
<feature type="domain" description="Tc1-like transposase DDE" evidence="3">
    <location>
        <begin position="135"/>
        <end position="287"/>
    </location>
</feature>